<accession>A0A1F7UWP0</accession>
<evidence type="ECO:0000313" key="1">
    <source>
        <dbReference type="EMBL" id="OGL82154.1"/>
    </source>
</evidence>
<gene>
    <name evidence="1" type="ORF">A2936_01155</name>
</gene>
<sequence>MSTSVLVVDSQEFRENEAIMVRGVGAVTKVHLERERRKLAECMIGDGLAPEESYELATKFVLVGVKLALCAYEQKHSASQ</sequence>
<name>A0A1F7UWP0_9BACT</name>
<protein>
    <submittedName>
        <fullName evidence="1">Uncharacterized protein</fullName>
    </submittedName>
</protein>
<organism evidence="1 2">
    <name type="scientific">Candidatus Uhrbacteria bacterium RIFCSPLOWO2_01_FULL_47_25</name>
    <dbReference type="NCBI Taxonomy" id="1802402"/>
    <lineage>
        <taxon>Bacteria</taxon>
        <taxon>Candidatus Uhriibacteriota</taxon>
    </lineage>
</organism>
<dbReference type="AlphaFoldDB" id="A0A1F7UWP0"/>
<comment type="caution">
    <text evidence="1">The sequence shown here is derived from an EMBL/GenBank/DDBJ whole genome shotgun (WGS) entry which is preliminary data.</text>
</comment>
<proteinExistence type="predicted"/>
<dbReference type="Proteomes" id="UP000176846">
    <property type="component" value="Unassembled WGS sequence"/>
</dbReference>
<evidence type="ECO:0000313" key="2">
    <source>
        <dbReference type="Proteomes" id="UP000176846"/>
    </source>
</evidence>
<reference evidence="1 2" key="1">
    <citation type="journal article" date="2016" name="Nat. Commun.">
        <title>Thousands of microbial genomes shed light on interconnected biogeochemical processes in an aquifer system.</title>
        <authorList>
            <person name="Anantharaman K."/>
            <person name="Brown C.T."/>
            <person name="Hug L.A."/>
            <person name="Sharon I."/>
            <person name="Castelle C.J."/>
            <person name="Probst A.J."/>
            <person name="Thomas B.C."/>
            <person name="Singh A."/>
            <person name="Wilkins M.J."/>
            <person name="Karaoz U."/>
            <person name="Brodie E.L."/>
            <person name="Williams K.H."/>
            <person name="Hubbard S.S."/>
            <person name="Banfield J.F."/>
        </authorList>
    </citation>
    <scope>NUCLEOTIDE SEQUENCE [LARGE SCALE GENOMIC DNA]</scope>
</reference>
<dbReference type="EMBL" id="MGEK01000023">
    <property type="protein sequence ID" value="OGL82154.1"/>
    <property type="molecule type" value="Genomic_DNA"/>
</dbReference>